<name>A0A7W5AC71_9ACTN</name>
<dbReference type="EMBL" id="JACHXF010000001">
    <property type="protein sequence ID" value="MBB3093330.1"/>
    <property type="molecule type" value="Genomic_DNA"/>
</dbReference>
<evidence type="ECO:0000256" key="1">
    <source>
        <dbReference type="SAM" id="Phobius"/>
    </source>
</evidence>
<proteinExistence type="predicted"/>
<feature type="transmembrane region" description="Helical" evidence="1">
    <location>
        <begin position="264"/>
        <end position="281"/>
    </location>
</feature>
<keyword evidence="3" id="KW-1185">Reference proteome</keyword>
<feature type="transmembrane region" description="Helical" evidence="1">
    <location>
        <begin position="145"/>
        <end position="164"/>
    </location>
</feature>
<dbReference type="AlphaFoldDB" id="A0A7W5AC71"/>
<comment type="caution">
    <text evidence="2">The sequence shown here is derived from an EMBL/GenBank/DDBJ whole genome shotgun (WGS) entry which is preliminary data.</text>
</comment>
<organism evidence="2 3">
    <name type="scientific">Actinoplanes campanulatus</name>
    <dbReference type="NCBI Taxonomy" id="113559"/>
    <lineage>
        <taxon>Bacteria</taxon>
        <taxon>Bacillati</taxon>
        <taxon>Actinomycetota</taxon>
        <taxon>Actinomycetes</taxon>
        <taxon>Micromonosporales</taxon>
        <taxon>Micromonosporaceae</taxon>
        <taxon>Actinoplanes</taxon>
    </lineage>
</organism>
<keyword evidence="1" id="KW-0472">Membrane</keyword>
<evidence type="ECO:0000313" key="2">
    <source>
        <dbReference type="EMBL" id="MBB3093330.1"/>
    </source>
</evidence>
<accession>A0A7W5AC71</accession>
<feature type="transmembrane region" description="Helical" evidence="1">
    <location>
        <begin position="121"/>
        <end position="138"/>
    </location>
</feature>
<gene>
    <name evidence="2" type="ORF">FHR83_000964</name>
</gene>
<feature type="transmembrane region" description="Helical" evidence="1">
    <location>
        <begin position="200"/>
        <end position="219"/>
    </location>
</feature>
<feature type="transmembrane region" description="Helical" evidence="1">
    <location>
        <begin position="301"/>
        <end position="321"/>
    </location>
</feature>
<dbReference type="RefSeq" id="WP_183216879.1">
    <property type="nucleotide sequence ID" value="NZ_BMPW01000001.1"/>
</dbReference>
<dbReference type="Proteomes" id="UP000590749">
    <property type="component" value="Unassembled WGS sequence"/>
</dbReference>
<evidence type="ECO:0000313" key="3">
    <source>
        <dbReference type="Proteomes" id="UP000590749"/>
    </source>
</evidence>
<keyword evidence="1" id="KW-0812">Transmembrane</keyword>
<reference evidence="2 3" key="1">
    <citation type="submission" date="2020-08" db="EMBL/GenBank/DDBJ databases">
        <title>Genomic Encyclopedia of Type Strains, Phase III (KMG-III): the genomes of soil and plant-associated and newly described type strains.</title>
        <authorList>
            <person name="Whitman W."/>
        </authorList>
    </citation>
    <scope>NUCLEOTIDE SEQUENCE [LARGE SCALE GENOMIC DNA]</scope>
    <source>
        <strain evidence="2 3">CECT 3287</strain>
    </source>
</reference>
<feature type="transmembrane region" description="Helical" evidence="1">
    <location>
        <begin position="239"/>
        <end position="257"/>
    </location>
</feature>
<feature type="transmembrane region" description="Helical" evidence="1">
    <location>
        <begin position="170"/>
        <end position="188"/>
    </location>
</feature>
<protein>
    <submittedName>
        <fullName evidence="2">Uncharacterized protein</fullName>
    </submittedName>
</protein>
<sequence>MTTLEVRYRRLLRIYPSGHRAAYEEEMVGVLMSGAEPGRRFPSPADALDLLRAGLTARLGHSFHTQRGTGWRAAAAVTGLFVALALAGGAVSRLAAGLLLWGRGDPMRALGVDGLMLADPAARTTIWLLVVTAAVLGLRRATVALAAVGVLVQAGAMLLWSAIVPGFAMFLLWQLGLAVVVTGLFAFSDRPVRAVLSGRGLALVAAGTVVAAATEAIARSRAQERPWFDPRFFELFWDLAYYGLPVLALAAAAWTAGRRVRGRIAVLSAVVLMIAFVLQALDQVVTEWRYFGPTVGGVLSAVVLFLLPFLVLGGGVLLLGLRERLAGRGHGHVRAHE</sequence>
<keyword evidence="1" id="KW-1133">Transmembrane helix</keyword>
<feature type="transmembrane region" description="Helical" evidence="1">
    <location>
        <begin position="73"/>
        <end position="101"/>
    </location>
</feature>